<accession>A0AAV6G151</accession>
<dbReference type="InterPro" id="IPR055088">
    <property type="entry name" value="Fibulin_C"/>
</dbReference>
<evidence type="ECO:0000256" key="1">
    <source>
        <dbReference type="ARBA" id="ARBA00022737"/>
    </source>
</evidence>
<keyword evidence="4" id="KW-1185">Reference proteome</keyword>
<proteinExistence type="predicted"/>
<organism evidence="3 4">
    <name type="scientific">Alosa alosa</name>
    <name type="common">allis shad</name>
    <dbReference type="NCBI Taxonomy" id="278164"/>
    <lineage>
        <taxon>Eukaryota</taxon>
        <taxon>Metazoa</taxon>
        <taxon>Chordata</taxon>
        <taxon>Craniata</taxon>
        <taxon>Vertebrata</taxon>
        <taxon>Euteleostomi</taxon>
        <taxon>Actinopterygii</taxon>
        <taxon>Neopterygii</taxon>
        <taxon>Teleostei</taxon>
        <taxon>Clupei</taxon>
        <taxon>Clupeiformes</taxon>
        <taxon>Clupeoidei</taxon>
        <taxon>Clupeidae</taxon>
        <taxon>Alosa</taxon>
    </lineage>
</organism>
<evidence type="ECO:0000259" key="2">
    <source>
        <dbReference type="Pfam" id="PF22914"/>
    </source>
</evidence>
<dbReference type="Proteomes" id="UP000823561">
    <property type="component" value="Chromosome 17"/>
</dbReference>
<dbReference type="Pfam" id="PF22914">
    <property type="entry name" value="Fibulin_C"/>
    <property type="match status" value="1"/>
</dbReference>
<dbReference type="EMBL" id="JADWDJ010000017">
    <property type="protein sequence ID" value="KAG5267222.1"/>
    <property type="molecule type" value="Genomic_DNA"/>
</dbReference>
<keyword evidence="1" id="KW-0677">Repeat</keyword>
<protein>
    <recommendedName>
        <fullName evidence="2">Fibulin C-terminal Ig-like domain-containing protein</fullName>
    </recommendedName>
</protein>
<name>A0AAV6G151_9TELE</name>
<feature type="domain" description="Fibulin C-terminal Ig-like" evidence="2">
    <location>
        <begin position="38"/>
        <end position="117"/>
    </location>
</feature>
<evidence type="ECO:0000313" key="4">
    <source>
        <dbReference type="Proteomes" id="UP000823561"/>
    </source>
</evidence>
<reference evidence="3 4" key="1">
    <citation type="submission" date="2020-10" db="EMBL/GenBank/DDBJ databases">
        <title>Chromosome-scale genome assembly of the Allis shad, Alosa alosa.</title>
        <authorList>
            <person name="Margot Z."/>
            <person name="Christophe K."/>
            <person name="Cabau C."/>
            <person name="Louis A."/>
            <person name="Berthelot C."/>
            <person name="Parey E."/>
            <person name="Roest Crollius H."/>
            <person name="Montfort J."/>
            <person name="Robinson-Rechavi M."/>
            <person name="Bucao C."/>
            <person name="Bouchez O."/>
            <person name="Gislard M."/>
            <person name="Lluch J."/>
            <person name="Milhes M."/>
            <person name="Lampietro C."/>
            <person name="Lopez Roques C."/>
            <person name="Donnadieu C."/>
            <person name="Braasch I."/>
            <person name="Desvignes T."/>
            <person name="Postlethwait J."/>
            <person name="Bobe J."/>
            <person name="Guiguen Y."/>
        </authorList>
    </citation>
    <scope>NUCLEOTIDE SEQUENCE [LARGE SCALE GENOMIC DNA]</scope>
    <source>
        <strain evidence="3">M-15738</strain>
        <tissue evidence="3">Blood</tissue>
    </source>
</reference>
<dbReference type="AlphaFoldDB" id="A0AAV6G151"/>
<evidence type="ECO:0000313" key="3">
    <source>
        <dbReference type="EMBL" id="KAG5267222.1"/>
    </source>
</evidence>
<comment type="caution">
    <text evidence="3">The sequence shown here is derived from an EMBL/GenBank/DDBJ whole genome shotgun (WGS) entry which is preliminary data.</text>
</comment>
<sequence>MYFLSIFSANDMSVDRLRCLKSCHFHDTDCAMETVKLISHSVIYLTTFKELREPEEIVLLRTTVFLFSSPYLKSPRVNFHILTGNIHNAFDVLQRPENHNVLGVVRLVKPLTGPMTVISIYTFLIP</sequence>
<gene>
    <name evidence="3" type="ORF">AALO_G00219350</name>
</gene>